<evidence type="ECO:0000256" key="1">
    <source>
        <dbReference type="ARBA" id="ARBA00009686"/>
    </source>
</evidence>
<dbReference type="PANTHER" id="PTHR45809">
    <property type="entry name" value="VIRAL IAP-ASSOCIATED FACTOR HOMOLOG"/>
    <property type="match status" value="1"/>
</dbReference>
<comment type="caution">
    <text evidence="3">The sequence shown here is derived from an EMBL/GenBank/DDBJ whole genome shotgun (WGS) entry which is preliminary data.</text>
</comment>
<feature type="compositionally biased region" description="Polar residues" evidence="2">
    <location>
        <begin position="7"/>
        <end position="21"/>
    </location>
</feature>
<feature type="region of interest" description="Disordered" evidence="2">
    <location>
        <begin position="58"/>
        <end position="86"/>
    </location>
</feature>
<dbReference type="SUPFAM" id="SSF52833">
    <property type="entry name" value="Thioredoxin-like"/>
    <property type="match status" value="1"/>
</dbReference>
<accession>A0AAD3DD39</accession>
<dbReference type="Proteomes" id="UP001054902">
    <property type="component" value="Unassembled WGS sequence"/>
</dbReference>
<gene>
    <name evidence="3" type="ORF">CTEN210_17562</name>
</gene>
<keyword evidence="4" id="KW-1185">Reference proteome</keyword>
<comment type="similarity">
    <text evidence="1">Belongs to the phosducin family.</text>
</comment>
<dbReference type="InterPro" id="IPR036249">
    <property type="entry name" value="Thioredoxin-like_sf"/>
</dbReference>
<dbReference type="GO" id="GO:0006457">
    <property type="term" value="P:protein folding"/>
    <property type="evidence" value="ECO:0007669"/>
    <property type="project" value="TreeGrafter"/>
</dbReference>
<sequence>MEGRGVTNYSSNPSHGYTTKTTEFDDELMKRKIITFEQAMLAKGCSAEEAKRLVKLKQQQEASKNQTSISSSLTGTKKNSTQEKESEAIDEFRSRRLLQLQHGNVIPISRPEWNKEVNDASHSQWVVILLTCNASAPNMNPYHHEICLKIEQDIVPCLASKYSEVKWVRIPSKSAIENWPDDNLPTIFCYRHGQLKKQLVGLEEFGAINVDSLDYKLGKLGVVESDIEIDPDCLEKQNNVHNGTNMETSTYGRSKFQGGMATFATSNDNDDDLSDYDDVD</sequence>
<proteinExistence type="inferred from homology"/>
<evidence type="ECO:0000313" key="4">
    <source>
        <dbReference type="Proteomes" id="UP001054902"/>
    </source>
</evidence>
<protein>
    <recommendedName>
        <fullName evidence="5">Phosducin thioredoxin-like domain-containing protein</fullName>
    </recommendedName>
</protein>
<feature type="compositionally biased region" description="Polar residues" evidence="2">
    <location>
        <begin position="58"/>
        <end position="79"/>
    </location>
</feature>
<organism evidence="3 4">
    <name type="scientific">Chaetoceros tenuissimus</name>
    <dbReference type="NCBI Taxonomy" id="426638"/>
    <lineage>
        <taxon>Eukaryota</taxon>
        <taxon>Sar</taxon>
        <taxon>Stramenopiles</taxon>
        <taxon>Ochrophyta</taxon>
        <taxon>Bacillariophyta</taxon>
        <taxon>Coscinodiscophyceae</taxon>
        <taxon>Chaetocerotophycidae</taxon>
        <taxon>Chaetocerotales</taxon>
        <taxon>Chaetocerotaceae</taxon>
        <taxon>Chaetoceros</taxon>
    </lineage>
</organism>
<dbReference type="PANTHER" id="PTHR45809:SF3">
    <property type="entry name" value="VIRAL IAP-ASSOCIATED FACTOR HOMOLOG"/>
    <property type="match status" value="1"/>
</dbReference>
<evidence type="ECO:0008006" key="5">
    <source>
        <dbReference type="Google" id="ProtNLM"/>
    </source>
</evidence>
<dbReference type="InterPro" id="IPR051498">
    <property type="entry name" value="Phosducin-like_chap/apop_reg"/>
</dbReference>
<reference evidence="3 4" key="1">
    <citation type="journal article" date="2021" name="Sci. Rep.">
        <title>The genome of the diatom Chaetoceros tenuissimus carries an ancient integrated fragment of an extant virus.</title>
        <authorList>
            <person name="Hongo Y."/>
            <person name="Kimura K."/>
            <person name="Takaki Y."/>
            <person name="Yoshida Y."/>
            <person name="Baba S."/>
            <person name="Kobayashi G."/>
            <person name="Nagasaki K."/>
            <person name="Hano T."/>
            <person name="Tomaru Y."/>
        </authorList>
    </citation>
    <scope>NUCLEOTIDE SEQUENCE [LARGE SCALE GENOMIC DNA]</scope>
    <source>
        <strain evidence="3 4">NIES-3715</strain>
    </source>
</reference>
<evidence type="ECO:0000256" key="2">
    <source>
        <dbReference type="SAM" id="MobiDB-lite"/>
    </source>
</evidence>
<dbReference type="AlphaFoldDB" id="A0AAD3DD39"/>
<dbReference type="Gene3D" id="3.40.30.10">
    <property type="entry name" value="Glutaredoxin"/>
    <property type="match status" value="1"/>
</dbReference>
<evidence type="ECO:0000313" key="3">
    <source>
        <dbReference type="EMBL" id="GFH61086.1"/>
    </source>
</evidence>
<dbReference type="GO" id="GO:0005737">
    <property type="term" value="C:cytoplasm"/>
    <property type="evidence" value="ECO:0007669"/>
    <property type="project" value="TreeGrafter"/>
</dbReference>
<name>A0AAD3DD39_9STRA</name>
<dbReference type="EMBL" id="BLLK01000069">
    <property type="protein sequence ID" value="GFH61086.1"/>
    <property type="molecule type" value="Genomic_DNA"/>
</dbReference>
<feature type="region of interest" description="Disordered" evidence="2">
    <location>
        <begin position="1"/>
        <end position="23"/>
    </location>
</feature>